<evidence type="ECO:0000256" key="4">
    <source>
        <dbReference type="SAM" id="Coils"/>
    </source>
</evidence>
<evidence type="ECO:0000256" key="1">
    <source>
        <dbReference type="ARBA" id="ARBA00021292"/>
    </source>
</evidence>
<organism evidence="9 10">
    <name type="scientific">Pedococcus aerophilus</name>
    <dbReference type="NCBI Taxonomy" id="436356"/>
    <lineage>
        <taxon>Bacteria</taxon>
        <taxon>Bacillati</taxon>
        <taxon>Actinomycetota</taxon>
        <taxon>Actinomycetes</taxon>
        <taxon>Micrococcales</taxon>
        <taxon>Intrasporangiaceae</taxon>
        <taxon>Pedococcus</taxon>
    </lineage>
</organism>
<feature type="domain" description="Glycosyl transferase family 1" evidence="6">
    <location>
        <begin position="453"/>
        <end position="622"/>
    </location>
</feature>
<name>A0ABN3UQ63_9MICO</name>
<proteinExistence type="predicted"/>
<feature type="region of interest" description="Disordered" evidence="5">
    <location>
        <begin position="1"/>
        <end position="21"/>
    </location>
</feature>
<evidence type="ECO:0000256" key="2">
    <source>
        <dbReference type="ARBA" id="ARBA00022676"/>
    </source>
</evidence>
<feature type="region of interest" description="Disordered" evidence="5">
    <location>
        <begin position="121"/>
        <end position="147"/>
    </location>
</feature>
<evidence type="ECO:0000256" key="5">
    <source>
        <dbReference type="SAM" id="MobiDB-lite"/>
    </source>
</evidence>
<evidence type="ECO:0000259" key="7">
    <source>
        <dbReference type="Pfam" id="PF13524"/>
    </source>
</evidence>
<dbReference type="SUPFAM" id="SSF53756">
    <property type="entry name" value="UDP-Glycosyltransferase/glycogen phosphorylase"/>
    <property type="match status" value="2"/>
</dbReference>
<dbReference type="InterPro" id="IPR055259">
    <property type="entry name" value="YkvP/CgeB_Glyco_trans-like"/>
</dbReference>
<dbReference type="Pfam" id="PF13579">
    <property type="entry name" value="Glyco_trans_4_4"/>
    <property type="match status" value="1"/>
</dbReference>
<protein>
    <recommendedName>
        <fullName evidence="1">D-inositol 3-phosphate glycosyltransferase</fullName>
    </recommendedName>
</protein>
<feature type="compositionally biased region" description="Low complexity" evidence="5">
    <location>
        <begin position="125"/>
        <end position="144"/>
    </location>
</feature>
<dbReference type="RefSeq" id="WP_344193151.1">
    <property type="nucleotide sequence ID" value="NZ_BAAARN010000001.1"/>
</dbReference>
<dbReference type="CDD" id="cd03801">
    <property type="entry name" value="GT4_PimA-like"/>
    <property type="match status" value="1"/>
</dbReference>
<feature type="domain" description="Spore protein YkvP/CgeB glycosyl transferase-like" evidence="7">
    <location>
        <begin position="865"/>
        <end position="970"/>
    </location>
</feature>
<dbReference type="Gene3D" id="3.40.50.2000">
    <property type="entry name" value="Glycogen Phosphorylase B"/>
    <property type="match status" value="3"/>
</dbReference>
<dbReference type="Pfam" id="PF13524">
    <property type="entry name" value="Glyco_trans_1_2"/>
    <property type="match status" value="1"/>
</dbReference>
<gene>
    <name evidence="9" type="ORF">GCM10009867_22340</name>
</gene>
<evidence type="ECO:0000313" key="9">
    <source>
        <dbReference type="EMBL" id="GAA2736850.1"/>
    </source>
</evidence>
<dbReference type="PANTHER" id="PTHR45947">
    <property type="entry name" value="SULFOQUINOVOSYL TRANSFERASE SQD2"/>
    <property type="match status" value="1"/>
</dbReference>
<accession>A0ABN3UQ63</accession>
<reference evidence="9 10" key="1">
    <citation type="journal article" date="2019" name="Int. J. Syst. Evol. Microbiol.">
        <title>The Global Catalogue of Microorganisms (GCM) 10K type strain sequencing project: providing services to taxonomists for standard genome sequencing and annotation.</title>
        <authorList>
            <consortium name="The Broad Institute Genomics Platform"/>
            <consortium name="The Broad Institute Genome Sequencing Center for Infectious Disease"/>
            <person name="Wu L."/>
            <person name="Ma J."/>
        </authorList>
    </citation>
    <scope>NUCLEOTIDE SEQUENCE [LARGE SCALE GENOMIC DNA]</scope>
    <source>
        <strain evidence="9 10">JCM 16378</strain>
    </source>
</reference>
<feature type="compositionally biased region" description="Basic and acidic residues" evidence="5">
    <location>
        <begin position="1"/>
        <end position="11"/>
    </location>
</feature>
<dbReference type="InterPro" id="IPR050194">
    <property type="entry name" value="Glycosyltransferase_grp1"/>
</dbReference>
<evidence type="ECO:0000313" key="10">
    <source>
        <dbReference type="Proteomes" id="UP001501326"/>
    </source>
</evidence>
<keyword evidence="4" id="KW-0175">Coiled coil</keyword>
<dbReference type="InterPro" id="IPR028098">
    <property type="entry name" value="Glyco_trans_4-like_N"/>
</dbReference>
<dbReference type="EMBL" id="BAAARN010000001">
    <property type="protein sequence ID" value="GAA2736850.1"/>
    <property type="molecule type" value="Genomic_DNA"/>
</dbReference>
<comment type="caution">
    <text evidence="9">The sequence shown here is derived from an EMBL/GenBank/DDBJ whole genome shotgun (WGS) entry which is preliminary data.</text>
</comment>
<sequence>MHDDERRDHAGLDQQVTSELLSNPKALRARLDALEAGDRAARGKLKEAEKNARELKQLRKENQELTRRLGSANSALDAYRAESTRLKGDLKRVRGSKAYRLGRTLTSPMALVRHTPALPAAKQLPAGPSSGGTASAPEATAEGGTAERRLSDYSYEELLQRFHAQQTPTRLGHVLSRSWFEQGTVSVPTRLLREHPEVVAELDPASAELAERILAVERVRLESISVPPRAQGPAYLPEPGRVMYCVHSTPAYNTNGYSVRTKGVASGLRESGSDVVVVGRSGYPWDAKVDVKSRARHRHEVEVDGVGYVHLPGNPLASTPVDRYILECADAFVREARLQRPSVIQAASNFRVGLAALIAARRLGIPFVYEVRGLWEVTEASAKPGWDQTERYAVQTALETLVGSEADAVLAITGQTRDELVRRGVPAERITVAPNAVTPGEFLPLPRDTQYAASLGVRTDVPVIGFAGSMVPYEGLDVLVDSAAVLRDQGVGFQVVIAGSGSAAAGLKEQVARLGLDDHVRFVGRVPGDHMPRLLSLFDIMPCPRLSQAVTEMVSPLKPLEAMSSMKAVVLSDVAPHRDIAGADQSRALLFPAGDARALADVLRRLVQEPDLRADLGRTGRLWCLDERNWKGLATTVLGAHREATVVHDHSAVDGPALATLRVGLVADEFTTQTLSASVQVVPLDRDGWRDQVAGLDLVFIESAWKGNGGTWHRGVGRYSDEEHADISGLLALARELGVPSVFWNKEDPVHYDRFVATASLCDHVFTTDGNRVLPYLTAGVGTVRTASSLPFYAQPRIHNPLPATREYEPTVVYAGTYYGDRYAKRSAELTRLLETCRPFGLAIYDRQADIPDSPYHFPQAFRGSVRGSLPYAEVIDSYKSHLANLNVNSVTESPTMFSRRVVEVAACGGVVLSGPGRGIDETFGSVIPTSNDPVVWRSLLRLWSGNPQARLTEAWLQMRAVLRSHTADTALTIVARTAGLPVVAPPRHTYAVVLDSGAPDVLRSLAAQSVPPTEVFVHADRGSGAIDDAVAALEGTGTTVRTWDGLGSPATSAQWVGRLAEVVGRTHYEDLLHAPAFGHWDRLDSHAAADLQPGQPLAVPVSGTGTTTGLVTTSVASEHPHLDDALRADGLSAVRLLVPWVVAHPVATQGGAGGSSAGTARDTAPVAGHRVLVAGHDLKFATALLEELRSQGAEVEIDQWRSHTAHDEEQSLELLHRAELVLCEWGLGNAVWYSRHVMPGQRLVVRVHLQELSLPYLSQIAHENVAAYVFVGELVRRAAIESHGVPADKCVVIPNLVDTDGLDLAKTEEAATTIGFVGTVPARKRLDLALDVIEALDAKGRPHTLRIKGKGPEDYPWMSSRPAEMAWYDTQYARIEALNAARPGTVVFDGHGNDMQEWYRGVGIALSVSDFESFHLTIADGAASRAMPVVLGWAGADLVYPREWVGATVDDLVDRILTEDRDPDAYRRVIADRFEEATVLGQLVDVLSPDATDGR</sequence>
<dbReference type="InterPro" id="IPR001296">
    <property type="entry name" value="Glyco_trans_1"/>
</dbReference>
<evidence type="ECO:0000259" key="8">
    <source>
        <dbReference type="Pfam" id="PF13579"/>
    </source>
</evidence>
<dbReference type="Proteomes" id="UP001501326">
    <property type="component" value="Unassembled WGS sequence"/>
</dbReference>
<keyword evidence="10" id="KW-1185">Reference proteome</keyword>
<dbReference type="Pfam" id="PF00534">
    <property type="entry name" value="Glycos_transf_1"/>
    <property type="match status" value="1"/>
</dbReference>
<feature type="domain" description="Glycosyltransferase subfamily 4-like N-terminal" evidence="8">
    <location>
        <begin position="255"/>
        <end position="435"/>
    </location>
</feature>
<feature type="coiled-coil region" evidence="4">
    <location>
        <begin position="31"/>
        <end position="82"/>
    </location>
</feature>
<dbReference type="PANTHER" id="PTHR45947:SF3">
    <property type="entry name" value="SULFOQUINOVOSYL TRANSFERASE SQD2"/>
    <property type="match status" value="1"/>
</dbReference>
<keyword evidence="3" id="KW-0808">Transferase</keyword>
<evidence type="ECO:0000259" key="6">
    <source>
        <dbReference type="Pfam" id="PF00534"/>
    </source>
</evidence>
<keyword evidence="2" id="KW-0328">Glycosyltransferase</keyword>
<evidence type="ECO:0000256" key="3">
    <source>
        <dbReference type="ARBA" id="ARBA00022679"/>
    </source>
</evidence>